<dbReference type="InterPro" id="IPR022476">
    <property type="entry name" value="Spore_YabP/YqfC"/>
</dbReference>
<dbReference type="EMBL" id="JBJIAA010000015">
    <property type="protein sequence ID" value="MFL0252131.1"/>
    <property type="molecule type" value="Genomic_DNA"/>
</dbReference>
<dbReference type="Gene3D" id="2.60.40.2000">
    <property type="match status" value="1"/>
</dbReference>
<dbReference type="Pfam" id="PF07873">
    <property type="entry name" value="YabP"/>
    <property type="match status" value="1"/>
</dbReference>
<dbReference type="RefSeq" id="WP_406788783.1">
    <property type="nucleotide sequence ID" value="NZ_JBJIAA010000015.1"/>
</dbReference>
<dbReference type="NCBIfam" id="TIGR02892">
    <property type="entry name" value="spore_yabP"/>
    <property type="match status" value="1"/>
</dbReference>
<evidence type="ECO:0000313" key="1">
    <source>
        <dbReference type="EMBL" id="MFL0252131.1"/>
    </source>
</evidence>
<accession>A0ABW8TIU1</accession>
<proteinExistence type="predicted"/>
<comment type="caution">
    <text evidence="1">The sequence shown here is derived from an EMBL/GenBank/DDBJ whole genome shotgun (WGS) entry which is preliminary data.</text>
</comment>
<protein>
    <submittedName>
        <fullName evidence="1">Sporulation protein YabP</fullName>
    </submittedName>
</protein>
<sequence>MESKKESNTDNNKKSLMTIENRRKLLLTGVSEVVSFNDEQIILNTNVGSLVIKGRELKMNKLDVQNGDIIIIGIINSCVYNSNEDKHNKDSILSRLFK</sequence>
<name>A0ABW8TIU1_9CLOT</name>
<dbReference type="InterPro" id="IPR012504">
    <property type="entry name" value="Spore_YabP"/>
</dbReference>
<gene>
    <name evidence="1" type="primary">yabP</name>
    <name evidence="1" type="ORF">ACJDT4_17080</name>
</gene>
<dbReference type="PIRSF" id="PIRSF011576">
    <property type="entry name" value="YabP"/>
    <property type="match status" value="1"/>
</dbReference>
<evidence type="ECO:0000313" key="2">
    <source>
        <dbReference type="Proteomes" id="UP001623592"/>
    </source>
</evidence>
<keyword evidence="2" id="KW-1185">Reference proteome</keyword>
<organism evidence="1 2">
    <name type="scientific">Clostridium neuense</name>
    <dbReference type="NCBI Taxonomy" id="1728934"/>
    <lineage>
        <taxon>Bacteria</taxon>
        <taxon>Bacillati</taxon>
        <taxon>Bacillota</taxon>
        <taxon>Clostridia</taxon>
        <taxon>Eubacteriales</taxon>
        <taxon>Clostridiaceae</taxon>
        <taxon>Clostridium</taxon>
    </lineage>
</organism>
<dbReference type="InterPro" id="IPR038705">
    <property type="entry name" value="YabP_sf"/>
</dbReference>
<reference evidence="1 2" key="1">
    <citation type="submission" date="2024-11" db="EMBL/GenBank/DDBJ databases">
        <authorList>
            <person name="Heng Y.C."/>
            <person name="Lim A.C.H."/>
            <person name="Lee J.K.Y."/>
            <person name="Kittelmann S."/>
        </authorList>
    </citation>
    <scope>NUCLEOTIDE SEQUENCE [LARGE SCALE GENOMIC DNA]</scope>
    <source>
        <strain evidence="1 2">WILCCON 0114</strain>
    </source>
</reference>
<dbReference type="Proteomes" id="UP001623592">
    <property type="component" value="Unassembled WGS sequence"/>
</dbReference>